<keyword evidence="3" id="KW-1185">Reference proteome</keyword>
<feature type="transmembrane region" description="Helical" evidence="1">
    <location>
        <begin position="33"/>
        <end position="52"/>
    </location>
</feature>
<reference evidence="2 3" key="1">
    <citation type="submission" date="2022-06" db="EMBL/GenBank/DDBJ databases">
        <title>Sequencing the genomes of 1000 actinobacteria strains.</title>
        <authorList>
            <person name="Klenk H.-P."/>
        </authorList>
    </citation>
    <scope>NUCLEOTIDE SEQUENCE [LARGE SCALE GENOMIC DNA]</scope>
    <source>
        <strain evidence="2 3">DSM 41656</strain>
    </source>
</reference>
<comment type="caution">
    <text evidence="2">The sequence shown here is derived from an EMBL/GenBank/DDBJ whole genome shotgun (WGS) entry which is preliminary data.</text>
</comment>
<name>A0ABT1IRP7_9ACTN</name>
<keyword evidence="1" id="KW-0812">Transmembrane</keyword>
<sequence>MVSLIVAGEVGFWVVLALGLAARYLLKWRRVGAALLLLLPAVDLAVLVATVADLRAGATADWTHGLAASYVGFTVVFGHRLVTRADAHAAHRLAGGPKPPRAPRYGRPRAAHEWTVAGLTTLACAITVALIAAIQWLVDAPARTAGLDPWYPRMALVAGINLAIAASYTLFPKRPKA</sequence>
<evidence type="ECO:0000313" key="2">
    <source>
        <dbReference type="EMBL" id="MCP2307603.1"/>
    </source>
</evidence>
<evidence type="ECO:0000256" key="1">
    <source>
        <dbReference type="SAM" id="Phobius"/>
    </source>
</evidence>
<dbReference type="Proteomes" id="UP001206483">
    <property type="component" value="Unassembled WGS sequence"/>
</dbReference>
<evidence type="ECO:0008006" key="4">
    <source>
        <dbReference type="Google" id="ProtNLM"/>
    </source>
</evidence>
<keyword evidence="1" id="KW-0472">Membrane</keyword>
<proteinExistence type="predicted"/>
<dbReference type="EMBL" id="JAMZDX010000001">
    <property type="protein sequence ID" value="MCP2307603.1"/>
    <property type="molecule type" value="Genomic_DNA"/>
</dbReference>
<evidence type="ECO:0000313" key="3">
    <source>
        <dbReference type="Proteomes" id="UP001206483"/>
    </source>
</evidence>
<feature type="transmembrane region" description="Helical" evidence="1">
    <location>
        <begin position="150"/>
        <end position="171"/>
    </location>
</feature>
<feature type="transmembrane region" description="Helical" evidence="1">
    <location>
        <begin position="6"/>
        <end position="26"/>
    </location>
</feature>
<feature type="transmembrane region" description="Helical" evidence="1">
    <location>
        <begin position="114"/>
        <end position="138"/>
    </location>
</feature>
<organism evidence="2 3">
    <name type="scientific">Kitasatospora paracochleata</name>
    <dbReference type="NCBI Taxonomy" id="58354"/>
    <lineage>
        <taxon>Bacteria</taxon>
        <taxon>Bacillati</taxon>
        <taxon>Actinomycetota</taxon>
        <taxon>Actinomycetes</taxon>
        <taxon>Kitasatosporales</taxon>
        <taxon>Streptomycetaceae</taxon>
        <taxon>Kitasatospora</taxon>
    </lineage>
</organism>
<dbReference type="RefSeq" id="WP_253793674.1">
    <property type="nucleotide sequence ID" value="NZ_BAAAUB010000059.1"/>
</dbReference>
<accession>A0ABT1IRP7</accession>
<protein>
    <recommendedName>
        <fullName evidence="4">Integral membrane protein</fullName>
    </recommendedName>
</protein>
<feature type="transmembrane region" description="Helical" evidence="1">
    <location>
        <begin position="64"/>
        <end position="82"/>
    </location>
</feature>
<gene>
    <name evidence="2" type="ORF">FHR36_000695</name>
</gene>
<keyword evidence="1" id="KW-1133">Transmembrane helix</keyword>